<comment type="caution">
    <text evidence="2">The sequence shown here is derived from an EMBL/GenBank/DDBJ whole genome shotgun (WGS) entry which is preliminary data.</text>
</comment>
<dbReference type="InterPro" id="IPR036397">
    <property type="entry name" value="RNaseH_sf"/>
</dbReference>
<name>A0ABR3LU04_9TELE</name>
<evidence type="ECO:0000313" key="3">
    <source>
        <dbReference type="Proteomes" id="UP001558613"/>
    </source>
</evidence>
<accession>A0ABR3LU04</accession>
<dbReference type="EMBL" id="JAYMGO010000018">
    <property type="protein sequence ID" value="KAL1256382.1"/>
    <property type="molecule type" value="Genomic_DNA"/>
</dbReference>
<gene>
    <name evidence="2" type="ORF">QQF64_011927</name>
</gene>
<dbReference type="InterPro" id="IPR038717">
    <property type="entry name" value="Tc1-like_DDE_dom"/>
</dbReference>
<feature type="domain" description="Tc1-like transposase DDE" evidence="1">
    <location>
        <begin position="6"/>
        <end position="84"/>
    </location>
</feature>
<sequence length="88" mass="10023">EITLSRTTSTTVLATFIEPFTETVLPGGCGLFQHDKAPCHKAKMVQGWFKEHNNEFEVLTWPSNSPDLNLIEHLWDVLNKQCIKVVLK</sequence>
<dbReference type="Proteomes" id="UP001558613">
    <property type="component" value="Unassembled WGS sequence"/>
</dbReference>
<evidence type="ECO:0000313" key="2">
    <source>
        <dbReference type="EMBL" id="KAL1256382.1"/>
    </source>
</evidence>
<feature type="non-terminal residue" evidence="2">
    <location>
        <position position="1"/>
    </location>
</feature>
<evidence type="ECO:0000259" key="1">
    <source>
        <dbReference type="Pfam" id="PF13358"/>
    </source>
</evidence>
<dbReference type="Pfam" id="PF13358">
    <property type="entry name" value="DDE_3"/>
    <property type="match status" value="1"/>
</dbReference>
<organism evidence="2 3">
    <name type="scientific">Cirrhinus molitorella</name>
    <name type="common">mud carp</name>
    <dbReference type="NCBI Taxonomy" id="172907"/>
    <lineage>
        <taxon>Eukaryota</taxon>
        <taxon>Metazoa</taxon>
        <taxon>Chordata</taxon>
        <taxon>Craniata</taxon>
        <taxon>Vertebrata</taxon>
        <taxon>Euteleostomi</taxon>
        <taxon>Actinopterygii</taxon>
        <taxon>Neopterygii</taxon>
        <taxon>Teleostei</taxon>
        <taxon>Ostariophysi</taxon>
        <taxon>Cypriniformes</taxon>
        <taxon>Cyprinidae</taxon>
        <taxon>Labeoninae</taxon>
        <taxon>Labeonini</taxon>
        <taxon>Cirrhinus</taxon>
    </lineage>
</organism>
<proteinExistence type="predicted"/>
<feature type="non-terminal residue" evidence="2">
    <location>
        <position position="88"/>
    </location>
</feature>
<protein>
    <recommendedName>
        <fullName evidence="1">Tc1-like transposase DDE domain-containing protein</fullName>
    </recommendedName>
</protein>
<dbReference type="Gene3D" id="3.30.420.10">
    <property type="entry name" value="Ribonuclease H-like superfamily/Ribonuclease H"/>
    <property type="match status" value="1"/>
</dbReference>
<reference evidence="2 3" key="1">
    <citation type="submission" date="2023-09" db="EMBL/GenBank/DDBJ databases">
        <authorList>
            <person name="Wang M."/>
        </authorList>
    </citation>
    <scope>NUCLEOTIDE SEQUENCE [LARGE SCALE GENOMIC DNA]</scope>
    <source>
        <strain evidence="2">GT-2023</strain>
        <tissue evidence="2">Liver</tissue>
    </source>
</reference>
<keyword evidence="3" id="KW-1185">Reference proteome</keyword>